<sequence length="68" mass="7955">MSTLHLLQNTAQGGTYDEFYLIKNGKLFRILVEPEDNPTSSSHMHQNLNLKDSSKWYNTFLQSFKFTK</sequence>
<name>A0A1F8FPL3_9BACT</name>
<evidence type="ECO:0000313" key="1">
    <source>
        <dbReference type="EMBL" id="OGN15097.1"/>
    </source>
</evidence>
<evidence type="ECO:0000313" key="2">
    <source>
        <dbReference type="Proteomes" id="UP000176581"/>
    </source>
</evidence>
<dbReference type="AlphaFoldDB" id="A0A1F8FPL3"/>
<dbReference type="EMBL" id="MGJV01000016">
    <property type="protein sequence ID" value="OGN15097.1"/>
    <property type="molecule type" value="Genomic_DNA"/>
</dbReference>
<gene>
    <name evidence="1" type="ORF">A3J47_00490</name>
</gene>
<comment type="caution">
    <text evidence="1">The sequence shown here is derived from an EMBL/GenBank/DDBJ whole genome shotgun (WGS) entry which is preliminary data.</text>
</comment>
<organism evidence="1 2">
    <name type="scientific">Candidatus Yanofskybacteria bacterium RIFCSPHIGHO2_02_FULL_43_22</name>
    <dbReference type="NCBI Taxonomy" id="1802681"/>
    <lineage>
        <taxon>Bacteria</taxon>
        <taxon>Candidatus Yanofskyibacteriota</taxon>
    </lineage>
</organism>
<dbReference type="Proteomes" id="UP000176581">
    <property type="component" value="Unassembled WGS sequence"/>
</dbReference>
<proteinExistence type="predicted"/>
<protein>
    <submittedName>
        <fullName evidence="1">Uncharacterized protein</fullName>
    </submittedName>
</protein>
<reference evidence="1 2" key="1">
    <citation type="journal article" date="2016" name="Nat. Commun.">
        <title>Thousands of microbial genomes shed light on interconnected biogeochemical processes in an aquifer system.</title>
        <authorList>
            <person name="Anantharaman K."/>
            <person name="Brown C.T."/>
            <person name="Hug L.A."/>
            <person name="Sharon I."/>
            <person name="Castelle C.J."/>
            <person name="Probst A.J."/>
            <person name="Thomas B.C."/>
            <person name="Singh A."/>
            <person name="Wilkins M.J."/>
            <person name="Karaoz U."/>
            <person name="Brodie E.L."/>
            <person name="Williams K.H."/>
            <person name="Hubbard S.S."/>
            <person name="Banfield J.F."/>
        </authorList>
    </citation>
    <scope>NUCLEOTIDE SEQUENCE [LARGE SCALE GENOMIC DNA]</scope>
</reference>
<accession>A0A1F8FPL3</accession>